<feature type="transmembrane region" description="Helical" evidence="8">
    <location>
        <begin position="21"/>
        <end position="40"/>
    </location>
</feature>
<dbReference type="CDD" id="cd01031">
    <property type="entry name" value="EriC"/>
    <property type="match status" value="1"/>
</dbReference>
<dbReference type="PRINTS" id="PR00762">
    <property type="entry name" value="CLCHANNEL"/>
</dbReference>
<dbReference type="OMA" id="EGPTAQF"/>
<gene>
    <name evidence="10" type="ORF">B7R76_02600</name>
</gene>
<keyword evidence="7" id="KW-0868">Chloride</keyword>
<feature type="transmembrane region" description="Helical" evidence="8">
    <location>
        <begin position="60"/>
        <end position="79"/>
    </location>
</feature>
<evidence type="ECO:0000256" key="1">
    <source>
        <dbReference type="ARBA" id="ARBA00004141"/>
    </source>
</evidence>
<dbReference type="GO" id="GO:0008324">
    <property type="term" value="F:monoatomic cation transmembrane transporter activity"/>
    <property type="evidence" value="ECO:0007669"/>
    <property type="project" value="InterPro"/>
</dbReference>
<dbReference type="Gene3D" id="3.30.70.1450">
    <property type="entry name" value="Regulator of K+ conductance, C-terminal domain"/>
    <property type="match status" value="1"/>
</dbReference>
<dbReference type="PANTHER" id="PTHR45711">
    <property type="entry name" value="CHLORIDE CHANNEL PROTEIN"/>
    <property type="match status" value="1"/>
</dbReference>
<keyword evidence="6 8" id="KW-0472">Membrane</keyword>
<protein>
    <recommendedName>
        <fullName evidence="9">RCK C-terminal domain-containing protein</fullName>
    </recommendedName>
</protein>
<dbReference type="InterPro" id="IPR014743">
    <property type="entry name" value="Cl-channel_core"/>
</dbReference>
<evidence type="ECO:0000256" key="5">
    <source>
        <dbReference type="ARBA" id="ARBA00023065"/>
    </source>
</evidence>
<dbReference type="Pfam" id="PF02080">
    <property type="entry name" value="TrkA_C"/>
    <property type="match status" value="1"/>
</dbReference>
<dbReference type="GO" id="GO:0006813">
    <property type="term" value="P:potassium ion transport"/>
    <property type="evidence" value="ECO:0007669"/>
    <property type="project" value="InterPro"/>
</dbReference>
<keyword evidence="3 8" id="KW-0812">Transmembrane</keyword>
<feature type="transmembrane region" description="Helical" evidence="8">
    <location>
        <begin position="359"/>
        <end position="380"/>
    </location>
</feature>
<proteinExistence type="predicted"/>
<dbReference type="Gene3D" id="1.10.3080.10">
    <property type="entry name" value="Clc chloride channel"/>
    <property type="match status" value="1"/>
</dbReference>
<feature type="transmembrane region" description="Helical" evidence="8">
    <location>
        <begin position="334"/>
        <end position="353"/>
    </location>
</feature>
<dbReference type="GO" id="GO:0005247">
    <property type="term" value="F:voltage-gated chloride channel activity"/>
    <property type="evidence" value="ECO:0007669"/>
    <property type="project" value="TreeGrafter"/>
</dbReference>
<dbReference type="RefSeq" id="WP_012993313.1">
    <property type="nucleotide sequence ID" value="NZ_NBZD01000001.1"/>
</dbReference>
<evidence type="ECO:0000259" key="9">
    <source>
        <dbReference type="PROSITE" id="PS51202"/>
    </source>
</evidence>
<evidence type="ECO:0000256" key="4">
    <source>
        <dbReference type="ARBA" id="ARBA00022989"/>
    </source>
</evidence>
<dbReference type="GO" id="GO:0005886">
    <property type="term" value="C:plasma membrane"/>
    <property type="evidence" value="ECO:0007669"/>
    <property type="project" value="TreeGrafter"/>
</dbReference>
<keyword evidence="2" id="KW-0813">Transport</keyword>
<dbReference type="EMBL" id="NBZD01000001">
    <property type="protein sequence ID" value="PNH19785.1"/>
    <property type="molecule type" value="Genomic_DNA"/>
</dbReference>
<name>A0A2J8B4T6_9FIRM</name>
<comment type="subcellular location">
    <subcellularLocation>
        <location evidence="1">Membrane</location>
        <topology evidence="1">Multi-pass membrane protein</topology>
    </subcellularLocation>
</comment>
<dbReference type="InterPro" id="IPR001807">
    <property type="entry name" value="ClC"/>
</dbReference>
<evidence type="ECO:0000256" key="7">
    <source>
        <dbReference type="ARBA" id="ARBA00023214"/>
    </source>
</evidence>
<evidence type="ECO:0000256" key="2">
    <source>
        <dbReference type="ARBA" id="ARBA00022448"/>
    </source>
</evidence>
<dbReference type="InterPro" id="IPR036721">
    <property type="entry name" value="RCK_C_sf"/>
</dbReference>
<keyword evidence="5" id="KW-0406">Ion transport</keyword>
<feature type="transmembrane region" description="Helical" evidence="8">
    <location>
        <begin position="156"/>
        <end position="181"/>
    </location>
</feature>
<feature type="transmembrane region" description="Helical" evidence="8">
    <location>
        <begin position="269"/>
        <end position="288"/>
    </location>
</feature>
<keyword evidence="4 8" id="KW-1133">Transmembrane helix</keyword>
<evidence type="ECO:0000256" key="8">
    <source>
        <dbReference type="SAM" id="Phobius"/>
    </source>
</evidence>
<evidence type="ECO:0000313" key="11">
    <source>
        <dbReference type="Proteomes" id="UP000236394"/>
    </source>
</evidence>
<dbReference type="Proteomes" id="UP000236394">
    <property type="component" value="Unassembled WGS sequence"/>
</dbReference>
<dbReference type="InterPro" id="IPR006037">
    <property type="entry name" value="RCK_C"/>
</dbReference>
<sequence>MNSYTSELAARHRNKLHVAAAGLLVGLLAGTVIVCFRLAIGQIQKLVRVYYALARHNWLWGLSLIPTVLVLTAICTWFVKRQPMISGSGIPQVAGSLGGRLKFSWLKVMLAKIGGGLLALGSGLTLGREGPSVQIGASCGAIIAKLLHRPISEQKYLISAGAASGMTAAFAAPLSGVVFALEEVHHNFSSLALVSAMAGSVVADFITKKILGSKPELAFAEIVPLPFNQYWIIVLLAVILAVSAHIFIRVIIGGKKLYARLPVPLAVKIALPFICTLAVILLDGQFFGAGQEFIALPIHGSQTLTELIILYAVKLFLLAIAFCSGLPGGIFFPLLVLGALTGNILGTVLHQVGVLDAKYILFVVMISMAGHFAGIVRAPVTGILLICEMSGSFEYFLPLVLVAVGVYLLMEWTGAEPIYETLLDMILHNKSEKAVIAAKNEYDDGILMEFAVQHGSAFDGAEIADLGCPNDILIVAIKRGGKELIPRGNSVVHGGDYLVVMLAKKKQVEIIDWLHSRCEI</sequence>
<accession>A0A2J8B4T6</accession>
<dbReference type="AlphaFoldDB" id="A0A2J8B4T6"/>
<dbReference type="PANTHER" id="PTHR45711:SF6">
    <property type="entry name" value="CHLORIDE CHANNEL PROTEIN"/>
    <property type="match status" value="1"/>
</dbReference>
<feature type="transmembrane region" description="Helical" evidence="8">
    <location>
        <begin position="392"/>
        <end position="410"/>
    </location>
</feature>
<dbReference type="PROSITE" id="PS51202">
    <property type="entry name" value="RCK_C"/>
    <property type="match status" value="1"/>
</dbReference>
<dbReference type="SUPFAM" id="SSF81340">
    <property type="entry name" value="Clc chloride channel"/>
    <property type="match status" value="1"/>
</dbReference>
<reference evidence="11" key="1">
    <citation type="submission" date="2017-04" db="EMBL/GenBank/DDBJ databases">
        <authorList>
            <person name="Bumgarner R.E."/>
            <person name="Fredricks D.N."/>
            <person name="Srinivasan S."/>
        </authorList>
    </citation>
    <scope>NUCLEOTIDE SEQUENCE [LARGE SCALE GENOMIC DNA]</scope>
    <source>
        <strain evidence="11">KA00405</strain>
    </source>
</reference>
<comment type="caution">
    <text evidence="10">The sequence shown here is derived from an EMBL/GenBank/DDBJ whole genome shotgun (WGS) entry which is preliminary data.</text>
</comment>
<feature type="transmembrane region" description="Helical" evidence="8">
    <location>
        <begin position="227"/>
        <end position="248"/>
    </location>
</feature>
<dbReference type="SUPFAM" id="SSF116726">
    <property type="entry name" value="TrkA C-terminal domain-like"/>
    <property type="match status" value="1"/>
</dbReference>
<evidence type="ECO:0000256" key="3">
    <source>
        <dbReference type="ARBA" id="ARBA00022692"/>
    </source>
</evidence>
<feature type="domain" description="RCK C-terminal" evidence="9">
    <location>
        <begin position="435"/>
        <end position="517"/>
    </location>
</feature>
<dbReference type="Pfam" id="PF00654">
    <property type="entry name" value="Voltage_CLC"/>
    <property type="match status" value="1"/>
</dbReference>
<evidence type="ECO:0000313" key="10">
    <source>
        <dbReference type="EMBL" id="PNH19785.1"/>
    </source>
</evidence>
<evidence type="ECO:0000256" key="6">
    <source>
        <dbReference type="ARBA" id="ARBA00023136"/>
    </source>
</evidence>
<organism evidence="10 11">
    <name type="scientific">Mageeibacillus indolicus</name>
    <dbReference type="NCBI Taxonomy" id="884684"/>
    <lineage>
        <taxon>Bacteria</taxon>
        <taxon>Bacillati</taxon>
        <taxon>Bacillota</taxon>
        <taxon>Clostridia</taxon>
        <taxon>Eubacteriales</taxon>
        <taxon>Oscillospiraceae</taxon>
        <taxon>Mageeibacillus</taxon>
    </lineage>
</organism>
<feature type="transmembrane region" description="Helical" evidence="8">
    <location>
        <begin position="308"/>
        <end position="327"/>
    </location>
</feature>